<keyword evidence="1" id="KW-0732">Signal</keyword>
<evidence type="ECO:0000256" key="1">
    <source>
        <dbReference type="SAM" id="SignalP"/>
    </source>
</evidence>
<dbReference type="AlphaFoldDB" id="A0A368G2J3"/>
<proteinExistence type="predicted"/>
<feature type="signal peptide" evidence="1">
    <location>
        <begin position="1"/>
        <end position="18"/>
    </location>
</feature>
<gene>
    <name evidence="2" type="ORF">ANCCAN_16913</name>
</gene>
<organism evidence="2 3">
    <name type="scientific">Ancylostoma caninum</name>
    <name type="common">Dog hookworm</name>
    <dbReference type="NCBI Taxonomy" id="29170"/>
    <lineage>
        <taxon>Eukaryota</taxon>
        <taxon>Metazoa</taxon>
        <taxon>Ecdysozoa</taxon>
        <taxon>Nematoda</taxon>
        <taxon>Chromadorea</taxon>
        <taxon>Rhabditida</taxon>
        <taxon>Rhabditina</taxon>
        <taxon>Rhabditomorpha</taxon>
        <taxon>Strongyloidea</taxon>
        <taxon>Ancylostomatidae</taxon>
        <taxon>Ancylostomatinae</taxon>
        <taxon>Ancylostoma</taxon>
    </lineage>
</organism>
<comment type="caution">
    <text evidence="2">The sequence shown here is derived from an EMBL/GenBank/DDBJ whole genome shotgun (WGS) entry which is preliminary data.</text>
</comment>
<dbReference type="Proteomes" id="UP000252519">
    <property type="component" value="Unassembled WGS sequence"/>
</dbReference>
<evidence type="ECO:0000313" key="3">
    <source>
        <dbReference type="Proteomes" id="UP000252519"/>
    </source>
</evidence>
<feature type="chain" id="PRO_5016919300" evidence="1">
    <location>
        <begin position="19"/>
        <end position="88"/>
    </location>
</feature>
<keyword evidence="3" id="KW-1185">Reference proteome</keyword>
<sequence>MRFLHLLVLSLAVVLTAALPIATESLLIRTKRQWGGRWGGMYRPGGGWGGNYGPGGGWGRPWYGGGWGGGWGGGMGSGLPPGASPYGK</sequence>
<accession>A0A368G2J3</accession>
<dbReference type="EMBL" id="JOJR01000489">
    <property type="protein sequence ID" value="RCN37185.1"/>
    <property type="molecule type" value="Genomic_DNA"/>
</dbReference>
<evidence type="ECO:0000313" key="2">
    <source>
        <dbReference type="EMBL" id="RCN37185.1"/>
    </source>
</evidence>
<name>A0A368G2J3_ANCCA</name>
<protein>
    <submittedName>
        <fullName evidence="2">Uncharacterized protein</fullName>
    </submittedName>
</protein>
<reference evidence="2 3" key="1">
    <citation type="submission" date="2014-10" db="EMBL/GenBank/DDBJ databases">
        <title>Draft genome of the hookworm Ancylostoma caninum.</title>
        <authorList>
            <person name="Mitreva M."/>
        </authorList>
    </citation>
    <scope>NUCLEOTIDE SEQUENCE [LARGE SCALE GENOMIC DNA]</scope>
    <source>
        <strain evidence="2 3">Baltimore</strain>
    </source>
</reference>